<evidence type="ECO:0000256" key="6">
    <source>
        <dbReference type="ARBA" id="ARBA00023242"/>
    </source>
</evidence>
<dbReference type="SMART" id="SM01348">
    <property type="entry name" value="Nbs1_C"/>
    <property type="match status" value="1"/>
</dbReference>
<feature type="compositionally biased region" description="Polar residues" evidence="9">
    <location>
        <begin position="415"/>
        <end position="444"/>
    </location>
</feature>
<reference evidence="11" key="1">
    <citation type="submission" date="2023-08" db="EMBL/GenBank/DDBJ databases">
        <authorList>
            <person name="Alioto T."/>
            <person name="Alioto T."/>
            <person name="Gomez Garrido J."/>
        </authorList>
    </citation>
    <scope>NUCLEOTIDE SEQUENCE</scope>
</reference>
<keyword evidence="3" id="KW-0158">Chromosome</keyword>
<dbReference type="PROSITE" id="PS50006">
    <property type="entry name" value="FHA_DOMAIN"/>
    <property type="match status" value="1"/>
</dbReference>
<name>A0AA36AVF9_OCTVU</name>
<keyword evidence="7" id="KW-0131">Cell cycle</keyword>
<dbReference type="InterPro" id="IPR000253">
    <property type="entry name" value="FHA_dom"/>
</dbReference>
<dbReference type="InterPro" id="IPR032429">
    <property type="entry name" value="Nibrin_BRCT2"/>
</dbReference>
<evidence type="ECO:0000256" key="2">
    <source>
        <dbReference type="ARBA" id="ARBA00004286"/>
    </source>
</evidence>
<keyword evidence="6" id="KW-0539">Nucleus</keyword>
<dbReference type="GO" id="GO:0003684">
    <property type="term" value="F:damaged DNA binding"/>
    <property type="evidence" value="ECO:0007669"/>
    <property type="project" value="TreeGrafter"/>
</dbReference>
<dbReference type="SMART" id="SM00240">
    <property type="entry name" value="FHA"/>
    <property type="match status" value="1"/>
</dbReference>
<evidence type="ECO:0000256" key="1">
    <source>
        <dbReference type="ARBA" id="ARBA00004123"/>
    </source>
</evidence>
<dbReference type="PANTHER" id="PTHR12162:SF0">
    <property type="entry name" value="NIBRIN"/>
    <property type="match status" value="1"/>
</dbReference>
<dbReference type="Gene3D" id="3.40.50.10980">
    <property type="entry name" value="Nibrin, BRCT2 domain"/>
    <property type="match status" value="1"/>
</dbReference>
<feature type="region of interest" description="Disordered" evidence="9">
    <location>
        <begin position="588"/>
        <end position="639"/>
    </location>
</feature>
<feature type="compositionally biased region" description="Basic and acidic residues" evidence="9">
    <location>
        <begin position="1552"/>
        <end position="1566"/>
    </location>
</feature>
<dbReference type="CDD" id="cd17741">
    <property type="entry name" value="BRCT_nibrin"/>
    <property type="match status" value="1"/>
</dbReference>
<evidence type="ECO:0000259" key="10">
    <source>
        <dbReference type="PROSITE" id="PS50006"/>
    </source>
</evidence>
<feature type="region of interest" description="Disordered" evidence="9">
    <location>
        <begin position="236"/>
        <end position="258"/>
    </location>
</feature>
<feature type="region of interest" description="Disordered" evidence="9">
    <location>
        <begin position="1392"/>
        <end position="1423"/>
    </location>
</feature>
<organism evidence="11 12">
    <name type="scientific">Octopus vulgaris</name>
    <name type="common">Common octopus</name>
    <dbReference type="NCBI Taxonomy" id="6645"/>
    <lineage>
        <taxon>Eukaryota</taxon>
        <taxon>Metazoa</taxon>
        <taxon>Spiralia</taxon>
        <taxon>Lophotrochozoa</taxon>
        <taxon>Mollusca</taxon>
        <taxon>Cephalopoda</taxon>
        <taxon>Coleoidea</taxon>
        <taxon>Octopodiformes</taxon>
        <taxon>Octopoda</taxon>
        <taxon>Incirrata</taxon>
        <taxon>Octopodidae</taxon>
        <taxon>Octopus</taxon>
    </lineage>
</organism>
<feature type="region of interest" description="Disordered" evidence="9">
    <location>
        <begin position="362"/>
        <end position="484"/>
    </location>
</feature>
<dbReference type="EMBL" id="OX597817">
    <property type="protein sequence ID" value="CAI9722007.1"/>
    <property type="molecule type" value="Genomic_DNA"/>
</dbReference>
<dbReference type="Pfam" id="PF08599">
    <property type="entry name" value="Nbs1_C"/>
    <property type="match status" value="1"/>
</dbReference>
<dbReference type="GO" id="GO:0030870">
    <property type="term" value="C:Mre11 complex"/>
    <property type="evidence" value="ECO:0007669"/>
    <property type="project" value="InterPro"/>
</dbReference>
<dbReference type="GO" id="GO:0005694">
    <property type="term" value="C:chromosome"/>
    <property type="evidence" value="ECO:0007669"/>
    <property type="project" value="UniProtKB-SubCell"/>
</dbReference>
<gene>
    <name evidence="11" type="ORF">OCTVUL_1B016478</name>
</gene>
<evidence type="ECO:0000256" key="9">
    <source>
        <dbReference type="SAM" id="MobiDB-lite"/>
    </source>
</evidence>
<keyword evidence="12" id="KW-1185">Reference proteome</keyword>
<dbReference type="PANTHER" id="PTHR12162">
    <property type="entry name" value="NIBRIN-RELATED"/>
    <property type="match status" value="1"/>
</dbReference>
<dbReference type="Gene3D" id="3.40.50.10190">
    <property type="entry name" value="BRCT domain"/>
    <property type="match status" value="1"/>
</dbReference>
<evidence type="ECO:0000256" key="4">
    <source>
        <dbReference type="ARBA" id="ARBA00022763"/>
    </source>
</evidence>
<feature type="compositionally biased region" description="Polar residues" evidence="9">
    <location>
        <begin position="1291"/>
        <end position="1309"/>
    </location>
</feature>
<dbReference type="InterPro" id="IPR040227">
    <property type="entry name" value="Nibrin-rel"/>
</dbReference>
<keyword evidence="5" id="KW-0234">DNA repair</keyword>
<dbReference type="Pfam" id="PF16508">
    <property type="entry name" value="NIBRIN_BRCT_II"/>
    <property type="match status" value="1"/>
</dbReference>
<feature type="compositionally biased region" description="Low complexity" evidence="9">
    <location>
        <begin position="327"/>
        <end position="339"/>
    </location>
</feature>
<feature type="region of interest" description="Disordered" evidence="9">
    <location>
        <begin position="278"/>
        <end position="342"/>
    </location>
</feature>
<dbReference type="InterPro" id="IPR013908">
    <property type="entry name" value="Nibrin_C"/>
</dbReference>
<feature type="compositionally biased region" description="Polar residues" evidence="9">
    <location>
        <begin position="1236"/>
        <end position="1250"/>
    </location>
</feature>
<accession>A0AA36AVF9</accession>
<dbReference type="FunFam" id="3.40.50.10980:FF:000001">
    <property type="entry name" value="Nibrin"/>
    <property type="match status" value="1"/>
</dbReference>
<comment type="similarity">
    <text evidence="8">Belongs to the Nibrin family.</text>
</comment>
<dbReference type="Pfam" id="PF05018">
    <property type="entry name" value="CFA20_dom"/>
    <property type="match status" value="1"/>
</dbReference>
<feature type="region of interest" description="Disordered" evidence="9">
    <location>
        <begin position="502"/>
        <end position="570"/>
    </location>
</feature>
<protein>
    <submittedName>
        <fullName evidence="11">Protein CFAP20DC-like isoform X1</fullName>
    </submittedName>
</protein>
<keyword evidence="4" id="KW-0227">DNA damage</keyword>
<evidence type="ECO:0000256" key="3">
    <source>
        <dbReference type="ARBA" id="ARBA00022454"/>
    </source>
</evidence>
<feature type="region of interest" description="Disordered" evidence="9">
    <location>
        <begin position="1552"/>
        <end position="1580"/>
    </location>
</feature>
<dbReference type="Pfam" id="PF00498">
    <property type="entry name" value="FHA"/>
    <property type="match status" value="1"/>
</dbReference>
<feature type="compositionally biased region" description="Low complexity" evidence="9">
    <location>
        <begin position="608"/>
        <end position="633"/>
    </location>
</feature>
<evidence type="ECO:0000256" key="8">
    <source>
        <dbReference type="ARBA" id="ARBA00044757"/>
    </source>
</evidence>
<dbReference type="InterPro" id="IPR036420">
    <property type="entry name" value="BRCT_dom_sf"/>
</dbReference>
<dbReference type="Gene3D" id="2.60.200.20">
    <property type="match status" value="1"/>
</dbReference>
<proteinExistence type="inferred from homology"/>
<dbReference type="SUPFAM" id="SSF49879">
    <property type="entry name" value="SMAD/FHA domain"/>
    <property type="match status" value="1"/>
</dbReference>
<evidence type="ECO:0000313" key="12">
    <source>
        <dbReference type="Proteomes" id="UP001162480"/>
    </source>
</evidence>
<feature type="compositionally biased region" description="Basic and acidic residues" evidence="9">
    <location>
        <begin position="1265"/>
        <end position="1285"/>
    </location>
</feature>
<comment type="subcellular location">
    <subcellularLocation>
        <location evidence="2">Chromosome</location>
    </subcellularLocation>
    <subcellularLocation>
        <location evidence="1">Nucleus</location>
    </subcellularLocation>
</comment>
<evidence type="ECO:0000256" key="7">
    <source>
        <dbReference type="ARBA" id="ARBA00023306"/>
    </source>
</evidence>
<dbReference type="InterPro" id="IPR043014">
    <property type="entry name" value="Nibrin_BRCT2_sf"/>
</dbReference>
<feature type="compositionally biased region" description="Basic and acidic residues" evidence="9">
    <location>
        <begin position="519"/>
        <end position="530"/>
    </location>
</feature>
<feature type="compositionally biased region" description="Polar residues" evidence="9">
    <location>
        <begin position="362"/>
        <end position="379"/>
    </location>
</feature>
<feature type="compositionally biased region" description="Polar residues" evidence="9">
    <location>
        <begin position="290"/>
        <end position="303"/>
    </location>
</feature>
<feature type="compositionally biased region" description="Basic and acidic residues" evidence="9">
    <location>
        <begin position="380"/>
        <end position="391"/>
    </location>
</feature>
<evidence type="ECO:0000256" key="5">
    <source>
        <dbReference type="ARBA" id="ARBA00023204"/>
    </source>
</evidence>
<dbReference type="SUPFAM" id="SSF52113">
    <property type="entry name" value="BRCT domain"/>
    <property type="match status" value="1"/>
</dbReference>
<sequence length="1580" mass="176609">MGLKLNYSMYKNEYQGGSFFEIFSSQGKDATANWKLVGGSGIRKIYEKEVKGYIYSLEGSTSTTKMVLPKDSRQSLVLIQQFLIVQLYLGRGQDFSLELGLIDLGNNKRRILLSTAQREIQCTPLHAKVPLLKIKRGLWINLCVDLVSAVNDLWKNQTFKAVDNITVSASCRLRRIFTMKLPPYETPDENDDVGNCQLEFDYIPKQCQFVNDVQSSTQIINIRKIQHGEKLNNMENGNISWEASGNRNEFQHSSSMSDTDLKTKKLIAFGSKTSLPVQRKSSKERLSVEKNVQSTSSKITGTSMLFKPHPPREPSTEKNRRKIRVKSTSSDRQSNSASSDGATNIILGEDLMLSVNNSELCNVSQNGSSSRLKNSSMKDQNLHKGLRETKGINKNSKSPDFQRGSKIKESSKKSTQQQRTSLNQGQDIKNENGSHANSLNSNTTKVKRNVDNKRQNKHQAQSVSKEKPTECDEPDTQLPRKPVEMDESLSAIIAMLKDRNELNTDTSDVNQYIDEDNEPRDNEDGIRGENSDQGDYVYLFTSSPKSAPKYSHSPVQENDSAGRVQSGGKVKGGLGDLLYSARGAKPEDDFVLSDSDEERGKTHVKLGNSRSHTSSATSSRGSSSKSVHAGSNSRTNILLPEKGESLPVHSQTVQQYNSVSNNHSQLQPGSGLKYNSANYVTTTNPSQMKVQPSQLSRLSLKSLREVNSSKVKLLGESTTTEKIYDSNKYQTNYSSTMDSCEKLVLASMKRQQEEEFALHQRDRDANSNVNPMALANHLYEDSTTTTSDDDTFSSLKVPLPVIGGHNYKEEMKYPSRRSTDTLSSSNPRDWNVFSPPIVLPSELQQKGHFDVALSTRMDEKTLHNQCQMNFPRTSCKFDSNNKCNEEELDLLYDPVLGSVEFTIGRRDCDLNIADDKTVSRKHAIITIDPAKIPYTKSSLTIQDVSSYGTYINRKKCNQNTAIQLKEGDKLMFGSPKSTFWVRFNPLLVTSSCLKNSAKLELDQVVKYFDGKVANEWNDKCSFLVMDYISVTVKVVCALAAQCQIVTIDYFKSLKEASEGSLPCKGPEEFLPKLSPNFVIKNETFQPNPLRKTLFSGTTFYFLKSSQWRKMKIAIELAGGHSCLCVSKNVDDSALVKDTSIVMQAEPSEDEWVSHVLSLLQSHGKRVITDAEIGQAILCCNTEKYCNPNATLTKTFSQLQSQTMRFQSQQGLSTHIQDSSMFVNQSHIPREPVKMPNPSTNIKTTESSFPSSDAPESKIFSNKRNRSPDKSENPFSAKVDDNEPSNKKTRLFSESVSDKTNPGSSINREPSVQILAPETLSQAPFIKPQPILVIEDSDPESENEDQNSVNVPETTNDKLKQSNLSSTVIDSESTEAAPGTEILTPVSIKKEEVDSSYEHKKHSKPSTLDLLSEDSQLKEKQGKVTENSTKFTDVYIKPGFLNAKFTTVNTTVKIKQEIKEEEALPKSCAAISFTNLVHRQPKPPPPREKGNSKDAPQGFAYYKGVLVRNFKSFRKNSNSGAYSLPKIIGGSDLAIHHSTISKELDGWFKEANEKESQENEENRKIEKLFNWGPNKKGFKKR</sequence>
<feature type="domain" description="FHA" evidence="10">
    <location>
        <begin position="901"/>
        <end position="956"/>
    </location>
</feature>
<dbReference type="CDD" id="cd22667">
    <property type="entry name" value="FHA_NBN"/>
    <property type="match status" value="1"/>
</dbReference>
<dbReference type="GO" id="GO:0007095">
    <property type="term" value="P:mitotic G2 DNA damage checkpoint signaling"/>
    <property type="evidence" value="ECO:0007669"/>
    <property type="project" value="InterPro"/>
</dbReference>
<dbReference type="InterPro" id="IPR007714">
    <property type="entry name" value="CFA20_dom"/>
</dbReference>
<feature type="region of interest" description="Disordered" evidence="9">
    <location>
        <begin position="1228"/>
        <end position="1309"/>
    </location>
</feature>
<evidence type="ECO:0000313" key="11">
    <source>
        <dbReference type="EMBL" id="CAI9722007.1"/>
    </source>
</evidence>
<dbReference type="Proteomes" id="UP001162480">
    <property type="component" value="Chromosome 4"/>
</dbReference>
<feature type="region of interest" description="Disordered" evidence="9">
    <location>
        <begin position="1337"/>
        <end position="1357"/>
    </location>
</feature>
<dbReference type="GO" id="GO:0000724">
    <property type="term" value="P:double-strand break repair via homologous recombination"/>
    <property type="evidence" value="ECO:0007669"/>
    <property type="project" value="TreeGrafter"/>
</dbReference>
<dbReference type="InterPro" id="IPR008984">
    <property type="entry name" value="SMAD_FHA_dom_sf"/>
</dbReference>